<keyword evidence="3" id="KW-1185">Reference proteome</keyword>
<dbReference type="GeneID" id="73289531"/>
<dbReference type="RefSeq" id="WP_254159478.1">
    <property type="nucleotide sequence ID" value="NZ_CP100355.1"/>
</dbReference>
<dbReference type="Proteomes" id="UP001056855">
    <property type="component" value="Chromosome"/>
</dbReference>
<dbReference type="AlphaFoldDB" id="A0A9E7NDK5"/>
<keyword evidence="1" id="KW-0812">Transmembrane</keyword>
<proteinExistence type="predicted"/>
<evidence type="ECO:0000256" key="1">
    <source>
        <dbReference type="SAM" id="Phobius"/>
    </source>
</evidence>
<dbReference type="KEGG" id="sawl:NGM29_05755"/>
<name>A0A9E7NDK5_9EURY</name>
<keyword evidence="1" id="KW-1133">Transmembrane helix</keyword>
<evidence type="ECO:0000313" key="2">
    <source>
        <dbReference type="EMBL" id="UTF54772.1"/>
    </source>
</evidence>
<protein>
    <submittedName>
        <fullName evidence="2">Uncharacterized protein</fullName>
    </submittedName>
</protein>
<reference evidence="2" key="1">
    <citation type="submission" date="2022-06" db="EMBL/GenBank/DDBJ databases">
        <title>Diverse halophilic archaea isolated from saline environments.</title>
        <authorList>
            <person name="Cui H.-L."/>
        </authorList>
    </citation>
    <scope>NUCLEOTIDE SEQUENCE</scope>
    <source>
        <strain evidence="2">WLHS1</strain>
    </source>
</reference>
<feature type="transmembrane region" description="Helical" evidence="1">
    <location>
        <begin position="59"/>
        <end position="77"/>
    </location>
</feature>
<sequence>MCSEQPKPGQLGCPGEVTTVWLTPAVVLTAGLAAGVVLVVVYLSQYPAMIPDAWNPSQASLWVLAAVCSLAIASLGVPNGDVLAFRVGTWVQVAAFGFLVLAGTGSFLARFWPRESGA</sequence>
<feature type="transmembrane region" description="Helical" evidence="1">
    <location>
        <begin position="89"/>
        <end position="112"/>
    </location>
</feature>
<organism evidence="2 3">
    <name type="scientific">Natronosalvus rutilus</name>
    <dbReference type="NCBI Taxonomy" id="2953753"/>
    <lineage>
        <taxon>Archaea</taxon>
        <taxon>Methanobacteriati</taxon>
        <taxon>Methanobacteriota</taxon>
        <taxon>Stenosarchaea group</taxon>
        <taxon>Halobacteria</taxon>
        <taxon>Halobacteriales</taxon>
        <taxon>Natrialbaceae</taxon>
        <taxon>Natronosalvus</taxon>
    </lineage>
</organism>
<evidence type="ECO:0000313" key="3">
    <source>
        <dbReference type="Proteomes" id="UP001056855"/>
    </source>
</evidence>
<dbReference type="EMBL" id="CP100355">
    <property type="protein sequence ID" value="UTF54772.1"/>
    <property type="molecule type" value="Genomic_DNA"/>
</dbReference>
<feature type="transmembrane region" description="Helical" evidence="1">
    <location>
        <begin position="20"/>
        <end position="43"/>
    </location>
</feature>
<accession>A0A9E7NDK5</accession>
<keyword evidence="1" id="KW-0472">Membrane</keyword>
<gene>
    <name evidence="2" type="ORF">NGM29_05755</name>
</gene>